<dbReference type="Proteomes" id="UP000663856">
    <property type="component" value="Unassembled WGS sequence"/>
</dbReference>
<name>A0A819VH21_9BILA</name>
<proteinExistence type="predicted"/>
<accession>A0A819VH21</accession>
<dbReference type="EMBL" id="CAJNRF010007078">
    <property type="protein sequence ID" value="CAF2088461.1"/>
    <property type="molecule type" value="Genomic_DNA"/>
</dbReference>
<gene>
    <name evidence="2" type="ORF">OVN521_LOCUS21325</name>
    <name evidence="1" type="ORF">WKI299_LOCUS17682</name>
</gene>
<evidence type="ECO:0000313" key="2">
    <source>
        <dbReference type="EMBL" id="CAF4109134.1"/>
    </source>
</evidence>
<dbReference type="EMBL" id="CAJOBG010004406">
    <property type="protein sequence ID" value="CAF4109134.1"/>
    <property type="molecule type" value="Genomic_DNA"/>
</dbReference>
<sequence>MTDDTCAFSYIAAKDSSPKIATGIERAWFDLKLEFKRRGEGLPGAKYYKTISVQGPQLFAVRMDQTVWYHDADIWHKYITARDIKYGKMQSSDLNPKPIIMPTAIIDDDDEPCFGEQDEAGS</sequence>
<protein>
    <submittedName>
        <fullName evidence="2">Uncharacterized protein</fullName>
    </submittedName>
</protein>
<reference evidence="2" key="1">
    <citation type="submission" date="2021-02" db="EMBL/GenBank/DDBJ databases">
        <authorList>
            <person name="Nowell W R."/>
        </authorList>
    </citation>
    <scope>NUCLEOTIDE SEQUENCE</scope>
</reference>
<evidence type="ECO:0000313" key="3">
    <source>
        <dbReference type="Proteomes" id="UP000663866"/>
    </source>
</evidence>
<organism evidence="2 3">
    <name type="scientific">Rotaria magnacalcarata</name>
    <dbReference type="NCBI Taxonomy" id="392030"/>
    <lineage>
        <taxon>Eukaryota</taxon>
        <taxon>Metazoa</taxon>
        <taxon>Spiralia</taxon>
        <taxon>Gnathifera</taxon>
        <taxon>Rotifera</taxon>
        <taxon>Eurotatoria</taxon>
        <taxon>Bdelloidea</taxon>
        <taxon>Philodinida</taxon>
        <taxon>Philodinidae</taxon>
        <taxon>Rotaria</taxon>
    </lineage>
</organism>
<evidence type="ECO:0000313" key="1">
    <source>
        <dbReference type="EMBL" id="CAF2088461.1"/>
    </source>
</evidence>
<dbReference type="AlphaFoldDB" id="A0A819VH21"/>
<dbReference type="Proteomes" id="UP000663866">
    <property type="component" value="Unassembled WGS sequence"/>
</dbReference>
<keyword evidence="3" id="KW-1185">Reference proteome</keyword>
<comment type="caution">
    <text evidence="2">The sequence shown here is derived from an EMBL/GenBank/DDBJ whole genome shotgun (WGS) entry which is preliminary data.</text>
</comment>